<dbReference type="Pfam" id="PF13799">
    <property type="entry name" value="DUF4183"/>
    <property type="match status" value="1"/>
</dbReference>
<dbReference type="EMBL" id="BMFK01000001">
    <property type="protein sequence ID" value="GGE53945.1"/>
    <property type="molecule type" value="Genomic_DNA"/>
</dbReference>
<dbReference type="InterPro" id="IPR025237">
    <property type="entry name" value="DUF4183"/>
</dbReference>
<sequence length="120" mass="13586">MRSRNKQKEQFSSFLQKYSISCIAFPVIPPSSNTPRQTTCTEFITVAKGNKRIYHNEDGLTEYGPMRIVSPNDVSYINLFINGVLQPQVNYQVGEGELILLSNNLPQQGVPITLQFISIY</sequence>
<proteinExistence type="predicted"/>
<keyword evidence="3" id="KW-1185">Reference proteome</keyword>
<feature type="domain" description="DUF4183" evidence="1">
    <location>
        <begin position="46"/>
        <end position="116"/>
    </location>
</feature>
<dbReference type="AlphaFoldDB" id="A0A917AI80"/>
<gene>
    <name evidence="2" type="ORF">GCM10007140_00350</name>
</gene>
<accession>A0A917AI80</accession>
<name>A0A917AI80_9BACI</name>
<dbReference type="Proteomes" id="UP000605259">
    <property type="component" value="Unassembled WGS sequence"/>
</dbReference>
<evidence type="ECO:0000313" key="2">
    <source>
        <dbReference type="EMBL" id="GGE53945.1"/>
    </source>
</evidence>
<reference evidence="2" key="2">
    <citation type="submission" date="2020-09" db="EMBL/GenBank/DDBJ databases">
        <authorList>
            <person name="Sun Q."/>
            <person name="Zhou Y."/>
        </authorList>
    </citation>
    <scope>NUCLEOTIDE SEQUENCE</scope>
    <source>
        <strain evidence="2">CGMCC 1.12698</strain>
    </source>
</reference>
<dbReference type="RefSeq" id="WP_188386450.1">
    <property type="nucleotide sequence ID" value="NZ_BMFK01000001.1"/>
</dbReference>
<evidence type="ECO:0000259" key="1">
    <source>
        <dbReference type="Pfam" id="PF13799"/>
    </source>
</evidence>
<protein>
    <recommendedName>
        <fullName evidence="1">DUF4183 domain-containing protein</fullName>
    </recommendedName>
</protein>
<reference evidence="2" key="1">
    <citation type="journal article" date="2014" name="Int. J. Syst. Evol. Microbiol.">
        <title>Complete genome sequence of Corynebacterium casei LMG S-19264T (=DSM 44701T), isolated from a smear-ripened cheese.</title>
        <authorList>
            <consortium name="US DOE Joint Genome Institute (JGI-PGF)"/>
            <person name="Walter F."/>
            <person name="Albersmeier A."/>
            <person name="Kalinowski J."/>
            <person name="Ruckert C."/>
        </authorList>
    </citation>
    <scope>NUCLEOTIDE SEQUENCE</scope>
    <source>
        <strain evidence="2">CGMCC 1.12698</strain>
    </source>
</reference>
<comment type="caution">
    <text evidence="2">The sequence shown here is derived from an EMBL/GenBank/DDBJ whole genome shotgun (WGS) entry which is preliminary data.</text>
</comment>
<organism evidence="2 3">
    <name type="scientific">Priestia taiwanensis</name>
    <dbReference type="NCBI Taxonomy" id="1347902"/>
    <lineage>
        <taxon>Bacteria</taxon>
        <taxon>Bacillati</taxon>
        <taxon>Bacillota</taxon>
        <taxon>Bacilli</taxon>
        <taxon>Bacillales</taxon>
        <taxon>Bacillaceae</taxon>
        <taxon>Priestia</taxon>
    </lineage>
</organism>
<evidence type="ECO:0000313" key="3">
    <source>
        <dbReference type="Proteomes" id="UP000605259"/>
    </source>
</evidence>